<name>A0A4R3MQ66_9BACI</name>
<gene>
    <name evidence="1" type="ORF">EDD68_12524</name>
</gene>
<keyword evidence="2" id="KW-1185">Reference proteome</keyword>
<dbReference type="EMBL" id="SMAN01000025">
    <property type="protein sequence ID" value="TCT18013.1"/>
    <property type="molecule type" value="Genomic_DNA"/>
</dbReference>
<organism evidence="1 2">
    <name type="scientific">Melghiribacillus thermohalophilus</name>
    <dbReference type="NCBI Taxonomy" id="1324956"/>
    <lineage>
        <taxon>Bacteria</taxon>
        <taxon>Bacillati</taxon>
        <taxon>Bacillota</taxon>
        <taxon>Bacilli</taxon>
        <taxon>Bacillales</taxon>
        <taxon>Bacillaceae</taxon>
        <taxon>Melghiribacillus</taxon>
    </lineage>
</organism>
<protein>
    <submittedName>
        <fullName evidence="1">Uncharacterized protein</fullName>
    </submittedName>
</protein>
<reference evidence="1 2" key="1">
    <citation type="submission" date="2019-03" db="EMBL/GenBank/DDBJ databases">
        <title>Genomic Encyclopedia of Type Strains, Phase IV (KMG-IV): sequencing the most valuable type-strain genomes for metagenomic binning, comparative biology and taxonomic classification.</title>
        <authorList>
            <person name="Goeker M."/>
        </authorList>
    </citation>
    <scope>NUCLEOTIDE SEQUENCE [LARGE SCALE GENOMIC DNA]</scope>
    <source>
        <strain evidence="1 2">DSM 25894</strain>
    </source>
</reference>
<dbReference type="Proteomes" id="UP000294650">
    <property type="component" value="Unassembled WGS sequence"/>
</dbReference>
<accession>A0A4R3MQ66</accession>
<evidence type="ECO:0000313" key="2">
    <source>
        <dbReference type="Proteomes" id="UP000294650"/>
    </source>
</evidence>
<comment type="caution">
    <text evidence="1">The sequence shown here is derived from an EMBL/GenBank/DDBJ whole genome shotgun (WGS) entry which is preliminary data.</text>
</comment>
<sequence length="34" mass="3921">MKNVMIAGIQDRVWNVQTVQSHIQFVASRAECIF</sequence>
<dbReference type="AlphaFoldDB" id="A0A4R3MQ66"/>
<proteinExistence type="predicted"/>
<evidence type="ECO:0000313" key="1">
    <source>
        <dbReference type="EMBL" id="TCT18013.1"/>
    </source>
</evidence>